<dbReference type="PANTHER" id="PTHR43335">
    <property type="entry name" value="ABC TRANSPORTER, ATP-BINDING PROTEIN"/>
    <property type="match status" value="1"/>
</dbReference>
<feature type="compositionally biased region" description="Pro residues" evidence="5">
    <location>
        <begin position="333"/>
        <end position="343"/>
    </location>
</feature>
<evidence type="ECO:0000256" key="5">
    <source>
        <dbReference type="SAM" id="MobiDB-lite"/>
    </source>
</evidence>
<keyword evidence="3" id="KW-0547">Nucleotide-binding</keyword>
<keyword evidence="8" id="KW-1185">Reference proteome</keyword>
<dbReference type="PANTHER" id="PTHR43335:SF4">
    <property type="entry name" value="ABC TRANSPORTER, ATP-BINDING PROTEIN"/>
    <property type="match status" value="1"/>
</dbReference>
<evidence type="ECO:0000256" key="4">
    <source>
        <dbReference type="ARBA" id="ARBA00022840"/>
    </source>
</evidence>
<reference evidence="7 8" key="1">
    <citation type="submission" date="2019-09" db="EMBL/GenBank/DDBJ databases">
        <title>Phylogeny of genus Pseudoclavibacter and closely related genus.</title>
        <authorList>
            <person name="Li Y."/>
        </authorList>
    </citation>
    <scope>NUCLEOTIDE SEQUENCE [LARGE SCALE GENOMIC DNA]</scope>
    <source>
        <strain evidence="7 8">DSM 23821</strain>
    </source>
</reference>
<gene>
    <name evidence="7" type="ORF">F8O01_06635</name>
</gene>
<dbReference type="Proteomes" id="UP000467240">
    <property type="component" value="Unassembled WGS sequence"/>
</dbReference>
<proteinExistence type="inferred from homology"/>
<feature type="compositionally biased region" description="Basic and acidic residues" evidence="5">
    <location>
        <begin position="352"/>
        <end position="364"/>
    </location>
</feature>
<evidence type="ECO:0000256" key="3">
    <source>
        <dbReference type="ARBA" id="ARBA00022741"/>
    </source>
</evidence>
<feature type="domain" description="ABC transporter" evidence="6">
    <location>
        <begin position="3"/>
        <end position="233"/>
    </location>
</feature>
<keyword evidence="2" id="KW-0813">Transport</keyword>
<organism evidence="7 8">
    <name type="scientific">Pseudoclavibacter chungangensis</name>
    <dbReference type="NCBI Taxonomy" id="587635"/>
    <lineage>
        <taxon>Bacteria</taxon>
        <taxon>Bacillati</taxon>
        <taxon>Actinomycetota</taxon>
        <taxon>Actinomycetes</taxon>
        <taxon>Micrococcales</taxon>
        <taxon>Microbacteriaceae</taxon>
        <taxon>Pseudoclavibacter</taxon>
    </lineage>
</organism>
<dbReference type="PROSITE" id="PS50893">
    <property type="entry name" value="ABC_TRANSPORTER_2"/>
    <property type="match status" value="1"/>
</dbReference>
<dbReference type="SUPFAM" id="SSF52540">
    <property type="entry name" value="P-loop containing nucleoside triphosphate hydrolases"/>
    <property type="match status" value="1"/>
</dbReference>
<protein>
    <submittedName>
        <fullName evidence="7">ABC transporter ATP-binding protein</fullName>
    </submittedName>
</protein>
<evidence type="ECO:0000256" key="2">
    <source>
        <dbReference type="ARBA" id="ARBA00022448"/>
    </source>
</evidence>
<evidence type="ECO:0000313" key="7">
    <source>
        <dbReference type="EMBL" id="KAB1657945.1"/>
    </source>
</evidence>
<evidence type="ECO:0000313" key="8">
    <source>
        <dbReference type="Proteomes" id="UP000467240"/>
    </source>
</evidence>
<dbReference type="InterPro" id="IPR003593">
    <property type="entry name" value="AAA+_ATPase"/>
</dbReference>
<comment type="similarity">
    <text evidence="1">Belongs to the ABC transporter superfamily.</text>
</comment>
<dbReference type="Pfam" id="PF00005">
    <property type="entry name" value="ABC_tran"/>
    <property type="match status" value="1"/>
</dbReference>
<feature type="compositionally biased region" description="Polar residues" evidence="5">
    <location>
        <begin position="386"/>
        <end position="397"/>
    </location>
</feature>
<name>A0A7J5BUD6_9MICO</name>
<dbReference type="RefSeq" id="WP_158040102.1">
    <property type="nucleotide sequence ID" value="NZ_JACCFV010000001.1"/>
</dbReference>
<keyword evidence="4 7" id="KW-0067">ATP-binding</keyword>
<dbReference type="GO" id="GO:0005524">
    <property type="term" value="F:ATP binding"/>
    <property type="evidence" value="ECO:0007669"/>
    <property type="project" value="UniProtKB-KW"/>
</dbReference>
<feature type="region of interest" description="Disordered" evidence="5">
    <location>
        <begin position="303"/>
        <end position="397"/>
    </location>
</feature>
<evidence type="ECO:0000256" key="1">
    <source>
        <dbReference type="ARBA" id="ARBA00005417"/>
    </source>
</evidence>
<dbReference type="InterPro" id="IPR003439">
    <property type="entry name" value="ABC_transporter-like_ATP-bd"/>
</dbReference>
<evidence type="ECO:0000259" key="6">
    <source>
        <dbReference type="PROSITE" id="PS50893"/>
    </source>
</evidence>
<accession>A0A7J5BUD6</accession>
<dbReference type="GO" id="GO:0016887">
    <property type="term" value="F:ATP hydrolysis activity"/>
    <property type="evidence" value="ECO:0007669"/>
    <property type="project" value="InterPro"/>
</dbReference>
<dbReference type="SMART" id="SM00382">
    <property type="entry name" value="AAA"/>
    <property type="match status" value="1"/>
</dbReference>
<dbReference type="EMBL" id="WBJZ01000007">
    <property type="protein sequence ID" value="KAB1657945.1"/>
    <property type="molecule type" value="Genomic_DNA"/>
</dbReference>
<dbReference type="Gene3D" id="3.40.50.300">
    <property type="entry name" value="P-loop containing nucleotide triphosphate hydrolases"/>
    <property type="match status" value="1"/>
</dbReference>
<sequence>MTIIAEGVSRSFDGVDAVRHVDLEARPGRVTALIGPNGAGKTTLLLVLATLLRPDTGRISVAGFDPATHTADVRRRLGWMPDSLGAWEGLTCRTALALTGRMYDLPATEATRRATGLLERHGLGAFADRPTRVLSRGQKQRLSLCRALINDPPVLLLDEPASGLDPAAQIELRHFLLALAAEGRTVLVSSHDLDELGAMRPDVVFVQDGRTAPAESVTRALTARRGWRIRALDPTALERVLPELGVAPYDAVFRRDGELVIPFDSEAQAADALARILGAGIRVSAFAPAVGELEQAFLDLATGRASTSPSGPSHHEPARPGAGAPVTTFPRVPQAPPPAPGRPPETSGGIPRPHDGAPRPHDAAVTESGAEPRPPAATDVNDAGPANTSTDTPRSDS</sequence>
<dbReference type="AlphaFoldDB" id="A0A7J5BUD6"/>
<dbReference type="InterPro" id="IPR027417">
    <property type="entry name" value="P-loop_NTPase"/>
</dbReference>
<dbReference type="OrthoDB" id="9804819at2"/>
<dbReference type="CDD" id="cd03230">
    <property type="entry name" value="ABC_DR_subfamily_A"/>
    <property type="match status" value="1"/>
</dbReference>
<comment type="caution">
    <text evidence="7">The sequence shown here is derived from an EMBL/GenBank/DDBJ whole genome shotgun (WGS) entry which is preliminary data.</text>
</comment>